<sequence>MEINVSTLEESITKRLKVAHVEVQDMSGGCGQIFEAVIVSPEFKGKTTLARHRLVNNELKEEIAKVHAWTQKCYTEEEWEKKRSQDAVAST</sequence>
<dbReference type="Gene3D" id="3.30.300.90">
    <property type="entry name" value="BolA-like"/>
    <property type="match status" value="1"/>
</dbReference>
<evidence type="ECO:0000256" key="1">
    <source>
        <dbReference type="RuleBase" id="RU003860"/>
    </source>
</evidence>
<dbReference type="PANTHER" id="PTHR12735:SF27">
    <property type="entry name" value="BOLA-LIKE PROTEIN 2"/>
    <property type="match status" value="1"/>
</dbReference>
<dbReference type="GO" id="GO:0006879">
    <property type="term" value="P:intracellular iron ion homeostasis"/>
    <property type="evidence" value="ECO:0007669"/>
    <property type="project" value="InterPro"/>
</dbReference>
<dbReference type="OrthoDB" id="4983at2759"/>
<dbReference type="InterPro" id="IPR002634">
    <property type="entry name" value="BolA"/>
</dbReference>
<name>A0A3N4MBF4_9PEZI</name>
<proteinExistence type="inferred from homology"/>
<dbReference type="InParanoid" id="A0A3N4MBF4"/>
<organism evidence="2 3">
    <name type="scientific">Terfezia boudieri ATCC MYA-4762</name>
    <dbReference type="NCBI Taxonomy" id="1051890"/>
    <lineage>
        <taxon>Eukaryota</taxon>
        <taxon>Fungi</taxon>
        <taxon>Dikarya</taxon>
        <taxon>Ascomycota</taxon>
        <taxon>Pezizomycotina</taxon>
        <taxon>Pezizomycetes</taxon>
        <taxon>Pezizales</taxon>
        <taxon>Pezizaceae</taxon>
        <taxon>Terfezia</taxon>
    </lineage>
</organism>
<evidence type="ECO:0000313" key="3">
    <source>
        <dbReference type="Proteomes" id="UP000267821"/>
    </source>
</evidence>
<dbReference type="FunCoup" id="A0A3N4MBF4">
    <property type="interactions" value="281"/>
</dbReference>
<dbReference type="Proteomes" id="UP000267821">
    <property type="component" value="Unassembled WGS sequence"/>
</dbReference>
<accession>A0A3N4MBF4</accession>
<dbReference type="GO" id="GO:0051604">
    <property type="term" value="P:protein maturation"/>
    <property type="evidence" value="ECO:0007669"/>
    <property type="project" value="InterPro"/>
</dbReference>
<dbReference type="STRING" id="1051890.A0A3N4MBF4"/>
<comment type="similarity">
    <text evidence="1">Belongs to the BolA/IbaG family.</text>
</comment>
<keyword evidence="3" id="KW-1185">Reference proteome</keyword>
<dbReference type="GO" id="GO:0051537">
    <property type="term" value="F:2 iron, 2 sulfur cluster binding"/>
    <property type="evidence" value="ECO:0007669"/>
    <property type="project" value="InterPro"/>
</dbReference>
<reference evidence="2 3" key="1">
    <citation type="journal article" date="2018" name="Nat. Ecol. Evol.">
        <title>Pezizomycetes genomes reveal the molecular basis of ectomycorrhizal truffle lifestyle.</title>
        <authorList>
            <person name="Murat C."/>
            <person name="Payen T."/>
            <person name="Noel B."/>
            <person name="Kuo A."/>
            <person name="Morin E."/>
            <person name="Chen J."/>
            <person name="Kohler A."/>
            <person name="Krizsan K."/>
            <person name="Balestrini R."/>
            <person name="Da Silva C."/>
            <person name="Montanini B."/>
            <person name="Hainaut M."/>
            <person name="Levati E."/>
            <person name="Barry K.W."/>
            <person name="Belfiori B."/>
            <person name="Cichocki N."/>
            <person name="Clum A."/>
            <person name="Dockter R.B."/>
            <person name="Fauchery L."/>
            <person name="Guy J."/>
            <person name="Iotti M."/>
            <person name="Le Tacon F."/>
            <person name="Lindquist E.A."/>
            <person name="Lipzen A."/>
            <person name="Malagnac F."/>
            <person name="Mello A."/>
            <person name="Molinier V."/>
            <person name="Miyauchi S."/>
            <person name="Poulain J."/>
            <person name="Riccioni C."/>
            <person name="Rubini A."/>
            <person name="Sitrit Y."/>
            <person name="Splivallo R."/>
            <person name="Traeger S."/>
            <person name="Wang M."/>
            <person name="Zifcakova L."/>
            <person name="Wipf D."/>
            <person name="Zambonelli A."/>
            <person name="Paolocci F."/>
            <person name="Nowrousian M."/>
            <person name="Ottonello S."/>
            <person name="Baldrian P."/>
            <person name="Spatafora J.W."/>
            <person name="Henrissat B."/>
            <person name="Nagy L.G."/>
            <person name="Aury J.M."/>
            <person name="Wincker P."/>
            <person name="Grigoriev I.V."/>
            <person name="Bonfante P."/>
            <person name="Martin F.M."/>
        </authorList>
    </citation>
    <scope>NUCLEOTIDE SEQUENCE [LARGE SCALE GENOMIC DNA]</scope>
    <source>
        <strain evidence="2 3">ATCC MYA-4762</strain>
    </source>
</reference>
<dbReference type="PIRSF" id="PIRSF003113">
    <property type="entry name" value="BolA"/>
    <property type="match status" value="1"/>
</dbReference>
<dbReference type="SUPFAM" id="SSF82657">
    <property type="entry name" value="BolA-like"/>
    <property type="match status" value="1"/>
</dbReference>
<gene>
    <name evidence="2" type="ORF">L211DRAFT_832169</name>
</gene>
<dbReference type="GO" id="GO:0005829">
    <property type="term" value="C:cytosol"/>
    <property type="evidence" value="ECO:0007669"/>
    <property type="project" value="TreeGrafter"/>
</dbReference>
<dbReference type="AlphaFoldDB" id="A0A3N4MBF4"/>
<dbReference type="EMBL" id="ML121527">
    <property type="protein sequence ID" value="RPB29461.1"/>
    <property type="molecule type" value="Genomic_DNA"/>
</dbReference>
<protein>
    <submittedName>
        <fullName evidence="2">Bola-like protein</fullName>
    </submittedName>
</protein>
<evidence type="ECO:0000313" key="2">
    <source>
        <dbReference type="EMBL" id="RPB29461.1"/>
    </source>
</evidence>
<dbReference type="PANTHER" id="PTHR12735">
    <property type="entry name" value="BOLA-LIKE PROTEIN-RELATED"/>
    <property type="match status" value="1"/>
</dbReference>
<dbReference type="GO" id="GO:0005634">
    <property type="term" value="C:nucleus"/>
    <property type="evidence" value="ECO:0007669"/>
    <property type="project" value="TreeGrafter"/>
</dbReference>
<dbReference type="InterPro" id="IPR045115">
    <property type="entry name" value="BOL2"/>
</dbReference>
<dbReference type="InterPro" id="IPR036065">
    <property type="entry name" value="BolA-like_sf"/>
</dbReference>
<dbReference type="Pfam" id="PF01722">
    <property type="entry name" value="BolA"/>
    <property type="match status" value="1"/>
</dbReference>